<keyword evidence="2" id="KW-1185">Reference proteome</keyword>
<dbReference type="EMBL" id="JASDAP010000016">
    <property type="protein sequence ID" value="KAK1889908.1"/>
    <property type="molecule type" value="Genomic_DNA"/>
</dbReference>
<organism evidence="1 2">
    <name type="scientific">Dissostichus eleginoides</name>
    <name type="common">Patagonian toothfish</name>
    <name type="synonym">Dissostichus amissus</name>
    <dbReference type="NCBI Taxonomy" id="100907"/>
    <lineage>
        <taxon>Eukaryota</taxon>
        <taxon>Metazoa</taxon>
        <taxon>Chordata</taxon>
        <taxon>Craniata</taxon>
        <taxon>Vertebrata</taxon>
        <taxon>Euteleostomi</taxon>
        <taxon>Actinopterygii</taxon>
        <taxon>Neopterygii</taxon>
        <taxon>Teleostei</taxon>
        <taxon>Neoteleostei</taxon>
        <taxon>Acanthomorphata</taxon>
        <taxon>Eupercaria</taxon>
        <taxon>Perciformes</taxon>
        <taxon>Notothenioidei</taxon>
        <taxon>Nototheniidae</taxon>
        <taxon>Dissostichus</taxon>
    </lineage>
</organism>
<protein>
    <submittedName>
        <fullName evidence="1">Uncharacterized protein</fullName>
    </submittedName>
</protein>
<evidence type="ECO:0000313" key="2">
    <source>
        <dbReference type="Proteomes" id="UP001228049"/>
    </source>
</evidence>
<dbReference type="Proteomes" id="UP001228049">
    <property type="component" value="Unassembled WGS sequence"/>
</dbReference>
<evidence type="ECO:0000313" key="1">
    <source>
        <dbReference type="EMBL" id="KAK1889908.1"/>
    </source>
</evidence>
<gene>
    <name evidence="1" type="ORF">KUDE01_014583</name>
</gene>
<sequence>EGLERASGGEAVERQRALTVTFGLWSVFKCLCSMNFANSIQSSGNSIWPVCTNARLINVNQE</sequence>
<reference evidence="1" key="1">
    <citation type="submission" date="2023-04" db="EMBL/GenBank/DDBJ databases">
        <title>Chromosome-level genome of Chaenocephalus aceratus.</title>
        <authorList>
            <person name="Park H."/>
        </authorList>
    </citation>
    <scope>NUCLEOTIDE SEQUENCE</scope>
    <source>
        <strain evidence="1">DE</strain>
        <tissue evidence="1">Muscle</tissue>
    </source>
</reference>
<feature type="non-terminal residue" evidence="1">
    <location>
        <position position="1"/>
    </location>
</feature>
<accession>A0AAD9F235</accession>
<feature type="non-terminal residue" evidence="1">
    <location>
        <position position="62"/>
    </location>
</feature>
<comment type="caution">
    <text evidence="1">The sequence shown here is derived from an EMBL/GenBank/DDBJ whole genome shotgun (WGS) entry which is preliminary data.</text>
</comment>
<proteinExistence type="predicted"/>
<dbReference type="AlphaFoldDB" id="A0AAD9F235"/>
<name>A0AAD9F235_DISEL</name>